<dbReference type="STRING" id="626369.HMPREF0446_00936"/>
<dbReference type="SUPFAM" id="SSF69360">
    <property type="entry name" value="Cell wall binding repeat"/>
    <property type="match status" value="1"/>
</dbReference>
<keyword evidence="3" id="KW-0732">Signal</keyword>
<dbReference type="OrthoDB" id="9761531at2"/>
<dbReference type="Pfam" id="PF19127">
    <property type="entry name" value="Choline_bind_3"/>
    <property type="match status" value="2"/>
</dbReference>
<feature type="signal peptide" evidence="3">
    <location>
        <begin position="1"/>
        <end position="25"/>
    </location>
</feature>
<dbReference type="Gene3D" id="2.10.270.10">
    <property type="entry name" value="Cholin Binding"/>
    <property type="match status" value="2"/>
</dbReference>
<feature type="chain" id="PRO_5003006151" evidence="3">
    <location>
        <begin position="26"/>
        <end position="282"/>
    </location>
</feature>
<dbReference type="Proteomes" id="UP000002939">
    <property type="component" value="Unassembled WGS sequence"/>
</dbReference>
<feature type="repeat" description="Cell wall-binding" evidence="2">
    <location>
        <begin position="223"/>
        <end position="242"/>
    </location>
</feature>
<name>D0BLT3_9LACT</name>
<evidence type="ECO:0000256" key="2">
    <source>
        <dbReference type="PROSITE-ProRule" id="PRU00591"/>
    </source>
</evidence>
<accession>D0BLT3</accession>
<dbReference type="eggNOG" id="COG5263">
    <property type="taxonomic scope" value="Bacteria"/>
</dbReference>
<gene>
    <name evidence="4" type="ORF">HMPREF0446_00936</name>
</gene>
<evidence type="ECO:0000256" key="1">
    <source>
        <dbReference type="ARBA" id="ARBA00022737"/>
    </source>
</evidence>
<feature type="repeat" description="Cell wall-binding" evidence="2">
    <location>
        <begin position="243"/>
        <end position="262"/>
    </location>
</feature>
<organism evidence="4 5">
    <name type="scientific">Granulicatella elegans ATCC 700633</name>
    <dbReference type="NCBI Taxonomy" id="626369"/>
    <lineage>
        <taxon>Bacteria</taxon>
        <taxon>Bacillati</taxon>
        <taxon>Bacillota</taxon>
        <taxon>Bacilli</taxon>
        <taxon>Lactobacillales</taxon>
        <taxon>Carnobacteriaceae</taxon>
        <taxon>Granulicatella</taxon>
    </lineage>
</organism>
<dbReference type="PROSITE" id="PS51170">
    <property type="entry name" value="CW"/>
    <property type="match status" value="5"/>
</dbReference>
<keyword evidence="5" id="KW-1185">Reference proteome</keyword>
<dbReference type="AlphaFoldDB" id="D0BLT3"/>
<keyword evidence="1" id="KW-0677">Repeat</keyword>
<proteinExistence type="predicted"/>
<feature type="repeat" description="Cell wall-binding" evidence="2">
    <location>
        <begin position="183"/>
        <end position="202"/>
    </location>
</feature>
<comment type="caution">
    <text evidence="4">The sequence shown here is derived from an EMBL/GenBank/DDBJ whole genome shotgun (WGS) entry which is preliminary data.</text>
</comment>
<sequence>MMSKMKFLLGAMALSTFVATNNVQAAENEGIIPKCVVQENALVKGDAHVPVSKCGQPFRYSTPEWKVEKDGSKVLYRDGKRALKWQAVDNTWVFIGDNFKPLKGWQVLPVVQQGLINVVEGDDIHTSVPDKGYFYFNEQGYLQEKWVFDDGHWYYIPERGVVSKGWVEVKDKWYYFDTSGRMQTGWKMLNGVWYYLNESGAMETGWVQVDGKWYYFNTSGGMQTGWVQWNDAWYYFAPSGEMKTGWVESSGKWYFLKDSGKMAVSEKTSDGYQVDATGAWVR</sequence>
<dbReference type="Pfam" id="PF01473">
    <property type="entry name" value="Choline_bind_1"/>
    <property type="match status" value="2"/>
</dbReference>
<dbReference type="HOGENOM" id="CLU_041772_0_1_9"/>
<dbReference type="InterPro" id="IPR018337">
    <property type="entry name" value="Cell_wall/Cho-bd_repeat"/>
</dbReference>
<protein>
    <submittedName>
        <fullName evidence="4">Uncharacterized protein</fullName>
    </submittedName>
</protein>
<evidence type="ECO:0000313" key="4">
    <source>
        <dbReference type="EMBL" id="EEW92948.1"/>
    </source>
</evidence>
<feature type="repeat" description="Cell wall-binding" evidence="2">
    <location>
        <begin position="203"/>
        <end position="222"/>
    </location>
</feature>
<dbReference type="EMBL" id="ACRF02000016">
    <property type="protein sequence ID" value="EEW92948.1"/>
    <property type="molecule type" value="Genomic_DNA"/>
</dbReference>
<evidence type="ECO:0000256" key="3">
    <source>
        <dbReference type="SAM" id="SignalP"/>
    </source>
</evidence>
<reference evidence="4" key="2">
    <citation type="submission" date="2011-10" db="EMBL/GenBank/DDBJ databases">
        <title>The Genome Sequence of Granulicatella elegans ATCC 700633.</title>
        <authorList>
            <consortium name="The Broad Institute Genome Sequencing Platform"/>
            <consortium name="The Broad Institute Genome Sequencing Center for Infectious Disease"/>
            <person name="Earl A."/>
            <person name="Ward D."/>
            <person name="Feldgarden M."/>
            <person name="Gevers D."/>
            <person name="Sibley C.D."/>
            <person name="Field T.R."/>
            <person name="Grinwis M."/>
            <person name="Eshaghurshan C.S."/>
            <person name="Surette M.G."/>
            <person name="Young S.K."/>
            <person name="Zeng Q."/>
            <person name="Gargeya S."/>
            <person name="Fitzgerald M."/>
            <person name="Haas B."/>
            <person name="Abouelleil A."/>
            <person name="Alvarado L."/>
            <person name="Arachchi H.M."/>
            <person name="Berlin A."/>
            <person name="Brown A."/>
            <person name="Chapman S.B."/>
            <person name="Chen Z."/>
            <person name="Dunbar C."/>
            <person name="Freedman E."/>
            <person name="Gearin G."/>
            <person name="Goldberg J."/>
            <person name="Griggs A."/>
            <person name="Gujja S."/>
            <person name="Heiman D."/>
            <person name="Howarth C."/>
            <person name="Larson L."/>
            <person name="Lui A."/>
            <person name="MacDonald P.J.P."/>
            <person name="Montmayeur A."/>
            <person name="Murphy C."/>
            <person name="Neiman D."/>
            <person name="Pearson M."/>
            <person name="Priest M."/>
            <person name="Roberts A."/>
            <person name="Saif S."/>
            <person name="Shea T."/>
            <person name="Shenoy N."/>
            <person name="Sisk P."/>
            <person name="Stolte C."/>
            <person name="Sykes S."/>
            <person name="Wortman J."/>
            <person name="Nusbaum C."/>
            <person name="Birren B."/>
        </authorList>
    </citation>
    <scope>NUCLEOTIDE SEQUENCE [LARGE SCALE GENOMIC DNA]</scope>
    <source>
        <strain evidence="4">ATCC 700633</strain>
    </source>
</reference>
<reference evidence="4" key="1">
    <citation type="submission" date="2009-09" db="EMBL/GenBank/DDBJ databases">
        <authorList>
            <consortium name="The Broad Institute Genome Sequencing Platform"/>
            <person name="Ward D."/>
            <person name="Feldgarden M."/>
            <person name="Earl A."/>
            <person name="Young S.K."/>
            <person name="Zeng Q."/>
            <person name="Koehrsen M."/>
            <person name="Alvarado L."/>
            <person name="Berlin A."/>
            <person name="Bochicchio J."/>
            <person name="Borenstein D."/>
            <person name="Chapman S.B."/>
            <person name="Chen Z."/>
            <person name="Engels R."/>
            <person name="Freedman E."/>
            <person name="Gellesch M."/>
            <person name="Goldberg J."/>
            <person name="Griggs A."/>
            <person name="Gujja S."/>
            <person name="Heilman E."/>
            <person name="Heiman D."/>
            <person name="Hepburn T."/>
            <person name="Howarth C."/>
            <person name="Jen D."/>
            <person name="Larson L."/>
            <person name="Lewis B."/>
            <person name="Mehta T."/>
            <person name="Park D."/>
            <person name="Pearson M."/>
            <person name="Roberts A."/>
            <person name="Saif S."/>
            <person name="Shea T."/>
            <person name="Shenoy N."/>
            <person name="Sisk P."/>
            <person name="Stolte C."/>
            <person name="Sykes S."/>
            <person name="Thomson T."/>
            <person name="Walk T."/>
            <person name="White J."/>
            <person name="Yandava C."/>
            <person name="Sibley C.D."/>
            <person name="Field T.R."/>
            <person name="Grinwis M."/>
            <person name="Eshaghurshan C.S."/>
            <person name="Surette M.G."/>
            <person name="Haas B."/>
            <person name="Nusbaum C."/>
            <person name="Birren B."/>
        </authorList>
    </citation>
    <scope>NUCLEOTIDE SEQUENCE [LARGE SCALE GENOMIC DNA]</scope>
    <source>
        <strain evidence="4">ATCC 700633</strain>
    </source>
</reference>
<feature type="repeat" description="Cell wall-binding" evidence="2">
    <location>
        <begin position="163"/>
        <end position="182"/>
    </location>
</feature>
<evidence type="ECO:0000313" key="5">
    <source>
        <dbReference type="Proteomes" id="UP000002939"/>
    </source>
</evidence>